<protein>
    <submittedName>
        <fullName evidence="9">M3 family metallopeptidase</fullName>
    </submittedName>
</protein>
<proteinExistence type="inferred from homology"/>
<evidence type="ECO:0000256" key="4">
    <source>
        <dbReference type="ARBA" id="ARBA00022801"/>
    </source>
</evidence>
<keyword evidence="5 7" id="KW-0862">Zinc</keyword>
<evidence type="ECO:0000256" key="1">
    <source>
        <dbReference type="ARBA" id="ARBA00006040"/>
    </source>
</evidence>
<dbReference type="Gene3D" id="1.20.1050.40">
    <property type="entry name" value="Endopeptidase. Chain P, domain 1"/>
    <property type="match status" value="1"/>
</dbReference>
<comment type="similarity">
    <text evidence="1 7">Belongs to the peptidase M3 family.</text>
</comment>
<dbReference type="InterPro" id="IPR024080">
    <property type="entry name" value="Neurolysin/TOP_N"/>
</dbReference>
<feature type="domain" description="Peptidase M3A/M3B catalytic" evidence="8">
    <location>
        <begin position="228"/>
        <end position="676"/>
    </location>
</feature>
<dbReference type="PANTHER" id="PTHR43660">
    <property type="entry name" value="DIPEPTIDYL CARBOXYPEPTIDASE"/>
    <property type="match status" value="1"/>
</dbReference>
<evidence type="ECO:0000256" key="7">
    <source>
        <dbReference type="RuleBase" id="RU003435"/>
    </source>
</evidence>
<gene>
    <name evidence="9" type="ORF">GCM10022257_15510</name>
</gene>
<reference evidence="10" key="1">
    <citation type="journal article" date="2019" name="Int. J. Syst. Evol. Microbiol.">
        <title>The Global Catalogue of Microorganisms (GCM) 10K type strain sequencing project: providing services to taxonomists for standard genome sequencing and annotation.</title>
        <authorList>
            <consortium name="The Broad Institute Genomics Platform"/>
            <consortium name="The Broad Institute Genome Sequencing Center for Infectious Disease"/>
            <person name="Wu L."/>
            <person name="Ma J."/>
        </authorList>
    </citation>
    <scope>NUCLEOTIDE SEQUENCE [LARGE SCALE GENOMIC DNA]</scope>
    <source>
        <strain evidence="10">JCM 17452</strain>
    </source>
</reference>
<dbReference type="Gene3D" id="1.10.1370.10">
    <property type="entry name" value="Neurolysin, domain 3"/>
    <property type="match status" value="1"/>
</dbReference>
<dbReference type="InterPro" id="IPR024079">
    <property type="entry name" value="MetalloPept_cat_dom_sf"/>
</dbReference>
<dbReference type="InterPro" id="IPR001567">
    <property type="entry name" value="Pept_M3A_M3B_dom"/>
</dbReference>
<evidence type="ECO:0000313" key="10">
    <source>
        <dbReference type="Proteomes" id="UP001500027"/>
    </source>
</evidence>
<comment type="cofactor">
    <cofactor evidence="7">
        <name>Zn(2+)</name>
        <dbReference type="ChEBI" id="CHEBI:29105"/>
    </cofactor>
    <text evidence="7">Binds 1 zinc ion.</text>
</comment>
<keyword evidence="4 7" id="KW-0378">Hydrolase</keyword>
<keyword evidence="10" id="KW-1185">Reference proteome</keyword>
<dbReference type="SUPFAM" id="SSF55486">
    <property type="entry name" value="Metalloproteases ('zincins'), catalytic domain"/>
    <property type="match status" value="1"/>
</dbReference>
<dbReference type="Pfam" id="PF01432">
    <property type="entry name" value="Peptidase_M3"/>
    <property type="match status" value="1"/>
</dbReference>
<comment type="caution">
    <text evidence="9">The sequence shown here is derived from an EMBL/GenBank/DDBJ whole genome shotgun (WGS) entry which is preliminary data.</text>
</comment>
<name>A0ABP8EB40_9FLAO</name>
<evidence type="ECO:0000256" key="2">
    <source>
        <dbReference type="ARBA" id="ARBA00022670"/>
    </source>
</evidence>
<dbReference type="Proteomes" id="UP001500027">
    <property type="component" value="Unassembled WGS sequence"/>
</dbReference>
<dbReference type="InterPro" id="IPR034005">
    <property type="entry name" value="M3A_DCP"/>
</dbReference>
<dbReference type="PANTHER" id="PTHR43660:SF1">
    <property type="entry name" value="DIPEPTIDYL CARBOXYPEPTIDASE"/>
    <property type="match status" value="1"/>
</dbReference>
<sequence>MTKNPLLEPFNTAYNTAPFSKINDEHFLPAFKNAIAKAKAEIDDIVNSPEAATFQNTIEALDFSGEQLDRISSIFFNLNSAETNETIQKIAQEVSPLLSEFSNDITLNEDLFKRVKAVYNSKDELNLTTEQQTLLDKKYKSFSRNGANLIQDKKEKLREIDKILSQLKLKFGENVLAETNKFEMLITKESDLSGLPDGAKEAALQLAESKKKEGWLFTLDYPSYIPFVTYADNRELRKNITLAAGSKSFKGDDLDNQNIVLEIVKLRHERATLLGYKTHAHFVLEERMAETPKNVLNFSNELLLKAKPAAEREFKNLGNFAKTLDNIERLEKWDGSYYSEKLKQKLFSLDDELLKPYFKLENVINGAFTIANKLFDLNFQEIDTIDKYHEDVLTYKVTNPKGELISIFYADFFPRSGKRNGAWMTSFKPQYIKNGENSRPHVSIVCNFTKPTKTKPSLLTFNEVTTLFHEFGHALHGMLANTTYPSLSGTSVYWDFVELPSQVMENWCYEKEALELFAKHYETGEVIPMDLIDKIKASATFHEGMQTLRQLSFGLLDMSWHAGESPEVIKSVKAFESDVFKNTSLYPEIKETCMSTAFSHIFQGGYSSGYYSYKWAEVLDADAFEYFKENGVFNKTIANKFKECVLSQGGTDNPMTLYKRFRGQKPRPEALLKRAGLIEV</sequence>
<dbReference type="InterPro" id="IPR045090">
    <property type="entry name" value="Pept_M3A_M3B"/>
</dbReference>
<evidence type="ECO:0000313" key="9">
    <source>
        <dbReference type="EMBL" id="GAA4269450.1"/>
    </source>
</evidence>
<organism evidence="9 10">
    <name type="scientific">Hyunsoonleella aestuarii</name>
    <dbReference type="NCBI Taxonomy" id="912802"/>
    <lineage>
        <taxon>Bacteria</taxon>
        <taxon>Pseudomonadati</taxon>
        <taxon>Bacteroidota</taxon>
        <taxon>Flavobacteriia</taxon>
        <taxon>Flavobacteriales</taxon>
        <taxon>Flavobacteriaceae</taxon>
    </lineage>
</organism>
<keyword evidence="3 7" id="KW-0479">Metal-binding</keyword>
<evidence type="ECO:0000256" key="5">
    <source>
        <dbReference type="ARBA" id="ARBA00022833"/>
    </source>
</evidence>
<keyword evidence="2 7" id="KW-0645">Protease</keyword>
<dbReference type="Gene3D" id="3.40.390.10">
    <property type="entry name" value="Collagenase (Catalytic Domain)"/>
    <property type="match status" value="1"/>
</dbReference>
<dbReference type="InterPro" id="IPR024077">
    <property type="entry name" value="Neurolysin/TOP_dom2"/>
</dbReference>
<evidence type="ECO:0000259" key="8">
    <source>
        <dbReference type="Pfam" id="PF01432"/>
    </source>
</evidence>
<dbReference type="CDD" id="cd06456">
    <property type="entry name" value="M3A_DCP"/>
    <property type="match status" value="1"/>
</dbReference>
<dbReference type="EMBL" id="BAABAV010000001">
    <property type="protein sequence ID" value="GAA4269450.1"/>
    <property type="molecule type" value="Genomic_DNA"/>
</dbReference>
<evidence type="ECO:0000256" key="6">
    <source>
        <dbReference type="ARBA" id="ARBA00023049"/>
    </source>
</evidence>
<evidence type="ECO:0000256" key="3">
    <source>
        <dbReference type="ARBA" id="ARBA00022723"/>
    </source>
</evidence>
<accession>A0ABP8EB40</accession>
<keyword evidence="6 7" id="KW-0482">Metalloprotease</keyword>
<dbReference type="RefSeq" id="WP_139000640.1">
    <property type="nucleotide sequence ID" value="NZ_BAABAV010000001.1"/>
</dbReference>